<feature type="transmembrane region" description="Helical" evidence="17">
    <location>
        <begin position="96"/>
        <end position="113"/>
    </location>
</feature>
<evidence type="ECO:0000256" key="9">
    <source>
        <dbReference type="ARBA" id="ARBA00022692"/>
    </source>
</evidence>
<keyword evidence="7" id="KW-0444">Lipid biosynthesis</keyword>
<dbReference type="RefSeq" id="WP_160906383.1">
    <property type="nucleotide sequence ID" value="NZ_WVHS01000002.1"/>
</dbReference>
<evidence type="ECO:0000256" key="11">
    <source>
        <dbReference type="ARBA" id="ARBA00023098"/>
    </source>
</evidence>
<evidence type="ECO:0000256" key="1">
    <source>
        <dbReference type="ARBA" id="ARBA00000287"/>
    </source>
</evidence>
<evidence type="ECO:0000256" key="12">
    <source>
        <dbReference type="ARBA" id="ARBA00023136"/>
    </source>
</evidence>
<feature type="transmembrane region" description="Helical" evidence="17">
    <location>
        <begin position="194"/>
        <end position="222"/>
    </location>
</feature>
<reference evidence="18 19" key="1">
    <citation type="submission" date="2019-11" db="EMBL/GenBank/DDBJ databases">
        <title>Pedobacter sp. HMF7056 Genome sequencing and assembly.</title>
        <authorList>
            <person name="Kang H."/>
            <person name="Kim H."/>
            <person name="Joh K."/>
        </authorList>
    </citation>
    <scope>NUCLEOTIDE SEQUENCE [LARGE SCALE GENOMIC DNA]</scope>
    <source>
        <strain evidence="18 19">HMF7056</strain>
    </source>
</reference>
<dbReference type="NCBIfam" id="TIGR00473">
    <property type="entry name" value="pssA"/>
    <property type="match status" value="1"/>
</dbReference>
<dbReference type="InterPro" id="IPR004533">
    <property type="entry name" value="CDP-diaglyc--ser_O-PTrfase"/>
</dbReference>
<evidence type="ECO:0000313" key="19">
    <source>
        <dbReference type="Proteomes" id="UP000451233"/>
    </source>
</evidence>
<dbReference type="GO" id="GO:0003882">
    <property type="term" value="F:CDP-diacylglycerol-serine O-phosphatidyltransferase activity"/>
    <property type="evidence" value="ECO:0007669"/>
    <property type="project" value="UniProtKB-EC"/>
</dbReference>
<evidence type="ECO:0000256" key="2">
    <source>
        <dbReference type="ARBA" id="ARBA00004141"/>
    </source>
</evidence>
<evidence type="ECO:0000256" key="15">
    <source>
        <dbReference type="ARBA" id="ARBA00032361"/>
    </source>
</evidence>
<evidence type="ECO:0000256" key="4">
    <source>
        <dbReference type="ARBA" id="ARBA00010441"/>
    </source>
</evidence>
<feature type="transmembrane region" description="Helical" evidence="17">
    <location>
        <begin position="150"/>
        <end position="173"/>
    </location>
</feature>
<sequence>MKKHVPNALSCLNLFSGCVGIVLAFQDQLVYAGFIIILATIIDFFDGLTARLLKAYSETGEQLDSLADIVSFGILPSVIIYQLFLRSPSLGTVSTFLNFSAFLIAVFSALRLAKFNIDPRQTDNFIGLPTPANALVIASLPGISEANVTLSNYILNPFFLFVFTLGMGLLLIAEIPLMSLKFRSKKLDDNLFRYILLISGSILILIFKFTAFPMIFFIYVGLSLVQFKVVK</sequence>
<dbReference type="Gene3D" id="1.20.120.1760">
    <property type="match status" value="1"/>
</dbReference>
<feature type="transmembrane region" description="Helical" evidence="17">
    <location>
        <begin position="34"/>
        <end position="53"/>
    </location>
</feature>
<dbReference type="InterPro" id="IPR000462">
    <property type="entry name" value="CDP-OH_P_trans"/>
</dbReference>
<dbReference type="EC" id="2.7.8.8" evidence="5"/>
<dbReference type="PROSITE" id="PS00379">
    <property type="entry name" value="CDP_ALCOHOL_P_TRANSF"/>
    <property type="match status" value="1"/>
</dbReference>
<proteinExistence type="inferred from homology"/>
<dbReference type="AlphaFoldDB" id="A0A7K1XWK3"/>
<keyword evidence="9 17" id="KW-0812">Transmembrane</keyword>
<evidence type="ECO:0000256" key="7">
    <source>
        <dbReference type="ARBA" id="ARBA00022516"/>
    </source>
</evidence>
<organism evidence="18 19">
    <name type="scientific">Hufsiella ginkgonis</name>
    <dbReference type="NCBI Taxonomy" id="2695274"/>
    <lineage>
        <taxon>Bacteria</taxon>
        <taxon>Pseudomonadati</taxon>
        <taxon>Bacteroidota</taxon>
        <taxon>Sphingobacteriia</taxon>
        <taxon>Sphingobacteriales</taxon>
        <taxon>Sphingobacteriaceae</taxon>
        <taxon>Hufsiella</taxon>
    </lineage>
</organism>
<dbReference type="GO" id="GO:0016020">
    <property type="term" value="C:membrane"/>
    <property type="evidence" value="ECO:0007669"/>
    <property type="project" value="UniProtKB-SubCell"/>
</dbReference>
<evidence type="ECO:0000256" key="8">
    <source>
        <dbReference type="ARBA" id="ARBA00022679"/>
    </source>
</evidence>
<keyword evidence="12 17" id="KW-0472">Membrane</keyword>
<evidence type="ECO:0000256" key="14">
    <source>
        <dbReference type="ARBA" id="ARBA00023264"/>
    </source>
</evidence>
<keyword evidence="14" id="KW-1208">Phospholipid metabolism</keyword>
<comment type="similarity">
    <text evidence="4 16">Belongs to the CDP-alcohol phosphatidyltransferase class-I family.</text>
</comment>
<dbReference type="PROSITE" id="PS51257">
    <property type="entry name" value="PROKAR_LIPOPROTEIN"/>
    <property type="match status" value="1"/>
</dbReference>
<dbReference type="GO" id="GO:0008654">
    <property type="term" value="P:phospholipid biosynthetic process"/>
    <property type="evidence" value="ECO:0007669"/>
    <property type="project" value="UniProtKB-KW"/>
</dbReference>
<comment type="subcellular location">
    <subcellularLocation>
        <location evidence="3">Endomembrane system</location>
    </subcellularLocation>
    <subcellularLocation>
        <location evidence="2">Membrane</location>
        <topology evidence="2">Multi-pass membrane protein</topology>
    </subcellularLocation>
</comment>
<evidence type="ECO:0000256" key="6">
    <source>
        <dbReference type="ARBA" id="ARBA00017171"/>
    </source>
</evidence>
<dbReference type="GO" id="GO:0012505">
    <property type="term" value="C:endomembrane system"/>
    <property type="evidence" value="ECO:0007669"/>
    <property type="project" value="UniProtKB-SubCell"/>
</dbReference>
<keyword evidence="19" id="KW-1185">Reference proteome</keyword>
<comment type="caution">
    <text evidence="18">The sequence shown here is derived from an EMBL/GenBank/DDBJ whole genome shotgun (WGS) entry which is preliminary data.</text>
</comment>
<dbReference type="Proteomes" id="UP000451233">
    <property type="component" value="Unassembled WGS sequence"/>
</dbReference>
<keyword evidence="11" id="KW-0443">Lipid metabolism</keyword>
<gene>
    <name evidence="18" type="primary">pssA</name>
    <name evidence="18" type="ORF">GS398_08725</name>
</gene>
<name>A0A7K1XWK3_9SPHI</name>
<keyword evidence="10 17" id="KW-1133">Transmembrane helix</keyword>
<evidence type="ECO:0000256" key="16">
    <source>
        <dbReference type="RuleBase" id="RU003750"/>
    </source>
</evidence>
<feature type="transmembrane region" description="Helical" evidence="17">
    <location>
        <begin position="65"/>
        <end position="84"/>
    </location>
</feature>
<evidence type="ECO:0000256" key="3">
    <source>
        <dbReference type="ARBA" id="ARBA00004308"/>
    </source>
</evidence>
<keyword evidence="13" id="KW-0594">Phospholipid biosynthesis</keyword>
<keyword evidence="8 16" id="KW-0808">Transferase</keyword>
<evidence type="ECO:0000256" key="10">
    <source>
        <dbReference type="ARBA" id="ARBA00022989"/>
    </source>
</evidence>
<dbReference type="InterPro" id="IPR048254">
    <property type="entry name" value="CDP_ALCOHOL_P_TRANSF_CS"/>
</dbReference>
<evidence type="ECO:0000256" key="5">
    <source>
        <dbReference type="ARBA" id="ARBA00013174"/>
    </source>
</evidence>
<accession>A0A7K1XWK3</accession>
<feature type="transmembrane region" description="Helical" evidence="17">
    <location>
        <begin position="125"/>
        <end position="144"/>
    </location>
</feature>
<dbReference type="EMBL" id="WVHS01000002">
    <property type="protein sequence ID" value="MXV15383.1"/>
    <property type="molecule type" value="Genomic_DNA"/>
</dbReference>
<dbReference type="InterPro" id="IPR043130">
    <property type="entry name" value="CDP-OH_PTrfase_TM_dom"/>
</dbReference>
<dbReference type="Pfam" id="PF01066">
    <property type="entry name" value="CDP-OH_P_transf"/>
    <property type="match status" value="1"/>
</dbReference>
<evidence type="ECO:0000256" key="17">
    <source>
        <dbReference type="SAM" id="Phobius"/>
    </source>
</evidence>
<evidence type="ECO:0000256" key="13">
    <source>
        <dbReference type="ARBA" id="ARBA00023209"/>
    </source>
</evidence>
<evidence type="ECO:0000313" key="18">
    <source>
        <dbReference type="EMBL" id="MXV15383.1"/>
    </source>
</evidence>
<comment type="catalytic activity">
    <reaction evidence="1">
        <text>a CDP-1,2-diacyl-sn-glycerol + L-serine = a 1,2-diacyl-sn-glycero-3-phospho-L-serine + CMP + H(+)</text>
        <dbReference type="Rhea" id="RHEA:16913"/>
        <dbReference type="ChEBI" id="CHEBI:15378"/>
        <dbReference type="ChEBI" id="CHEBI:33384"/>
        <dbReference type="ChEBI" id="CHEBI:57262"/>
        <dbReference type="ChEBI" id="CHEBI:58332"/>
        <dbReference type="ChEBI" id="CHEBI:60377"/>
        <dbReference type="EC" id="2.7.8.8"/>
    </reaction>
</comment>
<protein>
    <recommendedName>
        <fullName evidence="6">CDP-diacylglycerol--serine O-phosphatidyltransferase</fullName>
        <ecNumber evidence="5">2.7.8.8</ecNumber>
    </recommendedName>
    <alternativeName>
        <fullName evidence="15">Phosphatidylserine synthase</fullName>
    </alternativeName>
</protein>